<evidence type="ECO:0000313" key="3">
    <source>
        <dbReference type="Proteomes" id="UP000310576"/>
    </source>
</evidence>
<proteinExistence type="predicted"/>
<evidence type="ECO:0000313" key="2">
    <source>
        <dbReference type="EMBL" id="THA13566.1"/>
    </source>
</evidence>
<sequence length="451" mass="52848">MMEQQLWVGYYQLNYLDQPQRRYFGHLIGFALHRDDFQQKVEQYKTTHQCTLISQLAPLPAMTWFQRHGQQATIFNLAQQLKTEELHFLLAQEENQTHHETNYLIEESLTVAPFIGQPPIKNGLFSYLPEKLAAHPFFAHLTSAHNPKEGLCYPNPDFTENPQDWRYYAVIDGVKSFTLPQLSEHEGKTDSLYQGELKNKMDSNAPFLTQLTVTDREDSPFVALLFTQAEQPWMGAWDGNPTIFIRSSQPFESLAYHLRKFIHLYRVETEKWYFFRFYDPIILVAYLRYIARSPAKLASFFGIRDGQAMIDAFGARIGNRFHIFSLKDLPPDTQPSAVGFDDEFQAFLEDYDKRQLLEKLQKDIIPAEFFNLNLAISHQNIEQYFERALRLEFKHNDALIHLVKAQIYLNNDRTFEQLIQQANNEIGERFPIVVAQTVYEQAKQIFIKEPK</sequence>
<protein>
    <submittedName>
        <fullName evidence="2">DUF4123 domain-containing protein</fullName>
    </submittedName>
</protein>
<reference evidence="2 3" key="1">
    <citation type="journal article" date="2019" name="Vet. Microbiol.">
        <title>Development of multi locus sequence typing (MLST) of Rodentibacter pneumotropicus.</title>
        <authorList>
            <person name="Adhikary S."/>
            <person name="Bisgaard M."/>
            <person name="Boot R."/>
            <person name="Benga L."/>
            <person name="Nicklas W."/>
            <person name="Christensen H."/>
        </authorList>
    </citation>
    <scope>NUCLEOTIDE SEQUENCE [LARGE SCALE GENOMIC DNA]</scope>
    <source>
        <strain evidence="2 3">1596_07</strain>
    </source>
</reference>
<dbReference type="InterPro" id="IPR025391">
    <property type="entry name" value="DUF4123"/>
</dbReference>
<dbReference type="Pfam" id="PF13503">
    <property type="entry name" value="DUF4123"/>
    <property type="match status" value="1"/>
</dbReference>
<dbReference type="Proteomes" id="UP000310576">
    <property type="component" value="Unassembled WGS sequence"/>
</dbReference>
<gene>
    <name evidence="2" type="ORF">D3M76_08685</name>
</gene>
<dbReference type="EMBL" id="QXNG01000087">
    <property type="protein sequence ID" value="THA13566.1"/>
    <property type="molecule type" value="Genomic_DNA"/>
</dbReference>
<organism evidence="2 3">
    <name type="scientific">Rodentibacter pneumotropicus</name>
    <dbReference type="NCBI Taxonomy" id="758"/>
    <lineage>
        <taxon>Bacteria</taxon>
        <taxon>Pseudomonadati</taxon>
        <taxon>Pseudomonadota</taxon>
        <taxon>Gammaproteobacteria</taxon>
        <taxon>Pasteurellales</taxon>
        <taxon>Pasteurellaceae</taxon>
        <taxon>Rodentibacter</taxon>
    </lineage>
</organism>
<accession>A0A4S2P758</accession>
<name>A0A4S2P758_9PAST</name>
<comment type="caution">
    <text evidence="2">The sequence shown here is derived from an EMBL/GenBank/DDBJ whole genome shotgun (WGS) entry which is preliminary data.</text>
</comment>
<evidence type="ECO:0000259" key="1">
    <source>
        <dbReference type="Pfam" id="PF13503"/>
    </source>
</evidence>
<feature type="domain" description="DUF4123" evidence="1">
    <location>
        <begin position="167"/>
        <end position="288"/>
    </location>
</feature>
<dbReference type="AlphaFoldDB" id="A0A4S2P758"/>